<evidence type="ECO:0000313" key="4">
    <source>
        <dbReference type="EMBL" id="VDN19520.1"/>
    </source>
</evidence>
<evidence type="ECO:0000313" key="5">
    <source>
        <dbReference type="Proteomes" id="UP000281553"/>
    </source>
</evidence>
<dbReference type="PANTHER" id="PTHR24418">
    <property type="entry name" value="TYROSINE-PROTEIN KINASE"/>
    <property type="match status" value="1"/>
</dbReference>
<dbReference type="EMBL" id="UYRU01070259">
    <property type="protein sequence ID" value="VDN19520.1"/>
    <property type="molecule type" value="Genomic_DNA"/>
</dbReference>
<dbReference type="Gene3D" id="3.30.200.20">
    <property type="entry name" value="Phosphorylase Kinase, domain 1"/>
    <property type="match status" value="1"/>
</dbReference>
<dbReference type="GO" id="GO:0005524">
    <property type="term" value="F:ATP binding"/>
    <property type="evidence" value="ECO:0007669"/>
    <property type="project" value="UniProtKB-KW"/>
</dbReference>
<sequence>MAHVSTWNGTTEVAVKMLKPGTMSTEEFLKEARIMKAARHPRLVRLYAVCIEDPILIITELMPHGSLLHYLRDGAGKNLTLRPLVDMMAQ</sequence>
<feature type="domain" description="Protein kinase" evidence="3">
    <location>
        <begin position="1"/>
        <end position="90"/>
    </location>
</feature>
<dbReference type="OrthoDB" id="28230at2759"/>
<gene>
    <name evidence="4" type="ORF">DILT_LOCUS13432</name>
</gene>
<proteinExistence type="predicted"/>
<evidence type="ECO:0000256" key="1">
    <source>
        <dbReference type="ARBA" id="ARBA00022741"/>
    </source>
</evidence>
<reference evidence="4 5" key="1">
    <citation type="submission" date="2018-11" db="EMBL/GenBank/DDBJ databases">
        <authorList>
            <consortium name="Pathogen Informatics"/>
        </authorList>
    </citation>
    <scope>NUCLEOTIDE SEQUENCE [LARGE SCALE GENOMIC DNA]</scope>
</reference>
<name>A0A3P7M192_DIBLA</name>
<dbReference type="InterPro" id="IPR050198">
    <property type="entry name" value="Non-receptor_tyrosine_kinases"/>
</dbReference>
<keyword evidence="2" id="KW-0067">ATP-binding</keyword>
<feature type="non-terminal residue" evidence="4">
    <location>
        <position position="90"/>
    </location>
</feature>
<keyword evidence="5" id="KW-1185">Reference proteome</keyword>
<accession>A0A3P7M192</accession>
<dbReference type="Pfam" id="PF07714">
    <property type="entry name" value="PK_Tyr_Ser-Thr"/>
    <property type="match status" value="1"/>
</dbReference>
<evidence type="ECO:0000256" key="2">
    <source>
        <dbReference type="ARBA" id="ARBA00022840"/>
    </source>
</evidence>
<organism evidence="4 5">
    <name type="scientific">Dibothriocephalus latus</name>
    <name type="common">Fish tapeworm</name>
    <name type="synonym">Diphyllobothrium latum</name>
    <dbReference type="NCBI Taxonomy" id="60516"/>
    <lineage>
        <taxon>Eukaryota</taxon>
        <taxon>Metazoa</taxon>
        <taxon>Spiralia</taxon>
        <taxon>Lophotrochozoa</taxon>
        <taxon>Platyhelminthes</taxon>
        <taxon>Cestoda</taxon>
        <taxon>Eucestoda</taxon>
        <taxon>Diphyllobothriidea</taxon>
        <taxon>Diphyllobothriidae</taxon>
        <taxon>Dibothriocephalus</taxon>
    </lineage>
</organism>
<dbReference type="PROSITE" id="PS50011">
    <property type="entry name" value="PROTEIN_KINASE_DOM"/>
    <property type="match status" value="1"/>
</dbReference>
<protein>
    <recommendedName>
        <fullName evidence="3">Protein kinase domain-containing protein</fullName>
    </recommendedName>
</protein>
<dbReference type="SUPFAM" id="SSF56112">
    <property type="entry name" value="Protein kinase-like (PK-like)"/>
    <property type="match status" value="1"/>
</dbReference>
<dbReference type="InterPro" id="IPR011009">
    <property type="entry name" value="Kinase-like_dom_sf"/>
</dbReference>
<evidence type="ECO:0000259" key="3">
    <source>
        <dbReference type="PROSITE" id="PS50011"/>
    </source>
</evidence>
<dbReference type="Proteomes" id="UP000281553">
    <property type="component" value="Unassembled WGS sequence"/>
</dbReference>
<dbReference type="InterPro" id="IPR001245">
    <property type="entry name" value="Ser-Thr/Tyr_kinase_cat_dom"/>
</dbReference>
<dbReference type="GO" id="GO:0004672">
    <property type="term" value="F:protein kinase activity"/>
    <property type="evidence" value="ECO:0007669"/>
    <property type="project" value="InterPro"/>
</dbReference>
<dbReference type="InterPro" id="IPR000719">
    <property type="entry name" value="Prot_kinase_dom"/>
</dbReference>
<dbReference type="AlphaFoldDB" id="A0A3P7M192"/>
<keyword evidence="1" id="KW-0547">Nucleotide-binding</keyword>